<evidence type="ECO:0000313" key="3">
    <source>
        <dbReference type="EMBL" id="BCI88141.1"/>
    </source>
</evidence>
<keyword evidence="4" id="KW-1185">Reference proteome</keyword>
<dbReference type="Pfam" id="PF01161">
    <property type="entry name" value="PBP"/>
    <property type="match status" value="1"/>
</dbReference>
<dbReference type="InterPro" id="IPR036610">
    <property type="entry name" value="PEBP-like_sf"/>
</dbReference>
<accession>A0A7G1IAL6</accession>
<dbReference type="InterPro" id="IPR005247">
    <property type="entry name" value="YbhB_YbcL/LppC-like"/>
</dbReference>
<gene>
    <name evidence="3" type="ORF">NIIDMKKI_33470</name>
</gene>
<dbReference type="AlphaFoldDB" id="A0A7G1IAL6"/>
<proteinExistence type="inferred from homology"/>
<dbReference type="PANTHER" id="PTHR30289:SF1">
    <property type="entry name" value="PEBP (PHOSPHATIDYLETHANOLAMINE-BINDING PROTEIN) FAMILY PROTEIN"/>
    <property type="match status" value="1"/>
</dbReference>
<feature type="region of interest" description="Disordered" evidence="2">
    <location>
        <begin position="135"/>
        <end position="164"/>
    </location>
</feature>
<evidence type="ECO:0000256" key="1">
    <source>
        <dbReference type="ARBA" id="ARBA00007120"/>
    </source>
</evidence>
<evidence type="ECO:0000313" key="4">
    <source>
        <dbReference type="Proteomes" id="UP000516380"/>
    </source>
</evidence>
<dbReference type="Gene3D" id="3.90.280.10">
    <property type="entry name" value="PEBP-like"/>
    <property type="match status" value="1"/>
</dbReference>
<dbReference type="CDD" id="cd00865">
    <property type="entry name" value="PEBP_bact_arch"/>
    <property type="match status" value="1"/>
</dbReference>
<dbReference type="Proteomes" id="UP000516380">
    <property type="component" value="Chromosome"/>
</dbReference>
<feature type="region of interest" description="Disordered" evidence="2">
    <location>
        <begin position="55"/>
        <end position="77"/>
    </location>
</feature>
<dbReference type="SUPFAM" id="SSF49777">
    <property type="entry name" value="PEBP-like"/>
    <property type="match status" value="1"/>
</dbReference>
<feature type="compositionally biased region" description="Polar residues" evidence="2">
    <location>
        <begin position="138"/>
        <end position="154"/>
    </location>
</feature>
<protein>
    <submittedName>
        <fullName evidence="3">UPF0098 protein</fullName>
    </submittedName>
</protein>
<evidence type="ECO:0000256" key="2">
    <source>
        <dbReference type="SAM" id="MobiDB-lite"/>
    </source>
</evidence>
<dbReference type="EMBL" id="AP023343">
    <property type="protein sequence ID" value="BCI88141.1"/>
    <property type="molecule type" value="Genomic_DNA"/>
</dbReference>
<sequence>MKPLYSAVAARDTVHMKLIAAHLLKSIAPVFTGLALVLASVGHGGDGAPDAFVGAGPADGRHDEGGTRRGPLTISSPAFADGAPIPVQYTCKGANIAPPLSWSAPLGAALVVDDPDAVGGNYVHWIVIGIPPGAGSSADGQTPAGGTSLPNSGGQAAYSGPCPPPGTGTHHYRFTLYQLPATLQLPRDWLGYGRLRR</sequence>
<organism evidence="3 4">
    <name type="scientific">Mycobacterium kansasii</name>
    <dbReference type="NCBI Taxonomy" id="1768"/>
    <lineage>
        <taxon>Bacteria</taxon>
        <taxon>Bacillati</taxon>
        <taxon>Actinomycetota</taxon>
        <taxon>Actinomycetes</taxon>
        <taxon>Mycobacteriales</taxon>
        <taxon>Mycobacteriaceae</taxon>
        <taxon>Mycobacterium</taxon>
    </lineage>
</organism>
<name>A0A7G1IAL6_MYCKA</name>
<dbReference type="PANTHER" id="PTHR30289">
    <property type="entry name" value="UNCHARACTERIZED PROTEIN YBCL-RELATED"/>
    <property type="match status" value="1"/>
</dbReference>
<dbReference type="InterPro" id="IPR008914">
    <property type="entry name" value="PEBP"/>
</dbReference>
<reference evidence="3 4" key="1">
    <citation type="submission" date="2020-07" db="EMBL/GenBank/DDBJ databases">
        <title>Mycobacterium kansasii (former subtype) with zoonotic potential isolated from diseased indoor pet cat, Japan.</title>
        <authorList>
            <person name="Fukano H."/>
            <person name="Terazono T."/>
            <person name="Hoshino Y."/>
        </authorList>
    </citation>
    <scope>NUCLEOTIDE SEQUENCE [LARGE SCALE GENOMIC DNA]</scope>
    <source>
        <strain evidence="3 4">Kuro-I</strain>
    </source>
</reference>
<comment type="similarity">
    <text evidence="1">Belongs to the UPF0098 family.</text>
</comment>